<evidence type="ECO:0000313" key="2">
    <source>
        <dbReference type="Proteomes" id="UP001485301"/>
    </source>
</evidence>
<accession>A0ACD5C9C9</accession>
<organism evidence="1 2">
    <name type="scientific">Sphingobacterium thalpophilum</name>
    <dbReference type="NCBI Taxonomy" id="259"/>
    <lineage>
        <taxon>Bacteria</taxon>
        <taxon>Pseudomonadati</taxon>
        <taxon>Bacteroidota</taxon>
        <taxon>Sphingobacteriia</taxon>
        <taxon>Sphingobacteriales</taxon>
        <taxon>Sphingobacteriaceae</taxon>
        <taxon>Sphingobacterium</taxon>
    </lineage>
</organism>
<sequence length="41" mass="4363">MKTLLCSVPLSLLFAQGLYAQSGIAIIPKPQEINMGAGQFL</sequence>
<keyword evidence="2" id="KW-1185">Reference proteome</keyword>
<dbReference type="EMBL" id="CP151087">
    <property type="protein sequence ID" value="WZN58476.1"/>
    <property type="molecule type" value="Genomic_DNA"/>
</dbReference>
<gene>
    <name evidence="1" type="ORF">AACH28_14360</name>
</gene>
<proteinExistence type="predicted"/>
<reference evidence="1" key="1">
    <citation type="submission" date="2024-04" db="EMBL/GenBank/DDBJ databases">
        <title>Complete genome sequence of Sphingobacterium thalpophiium BAA-1094.</title>
        <authorList>
            <person name="Adaikpoh B.I."/>
        </authorList>
    </citation>
    <scope>NUCLEOTIDE SEQUENCE</scope>
    <source>
        <strain evidence="1">BAA-1094</strain>
    </source>
</reference>
<protein>
    <submittedName>
        <fullName evidence="1">Uncharacterized protein</fullName>
    </submittedName>
</protein>
<name>A0ACD5C9C9_9SPHI</name>
<dbReference type="Proteomes" id="UP001485301">
    <property type="component" value="Chromosome"/>
</dbReference>
<evidence type="ECO:0000313" key="1">
    <source>
        <dbReference type="EMBL" id="WZN58476.1"/>
    </source>
</evidence>